<evidence type="ECO:0000313" key="1">
    <source>
        <dbReference type="Proteomes" id="UP001652625"/>
    </source>
</evidence>
<proteinExistence type="predicted"/>
<protein>
    <submittedName>
        <fullName evidence="2">Uncharacterized protein LOC136075893</fullName>
    </submittedName>
</protein>
<dbReference type="Proteomes" id="UP001652625">
    <property type="component" value="Chromosome 02"/>
</dbReference>
<organism evidence="1 2">
    <name type="scientific">Hydra vulgaris</name>
    <name type="common">Hydra</name>
    <name type="synonym">Hydra attenuata</name>
    <dbReference type="NCBI Taxonomy" id="6087"/>
    <lineage>
        <taxon>Eukaryota</taxon>
        <taxon>Metazoa</taxon>
        <taxon>Cnidaria</taxon>
        <taxon>Hydrozoa</taxon>
        <taxon>Hydroidolina</taxon>
        <taxon>Anthoathecata</taxon>
        <taxon>Aplanulata</taxon>
        <taxon>Hydridae</taxon>
        <taxon>Hydra</taxon>
    </lineage>
</organism>
<dbReference type="GeneID" id="136075893"/>
<dbReference type="PANTHER" id="PTHR33776:SF4">
    <property type="entry name" value="ENDONUCLEASE_EXONUCLEASE_PHOSPHATASE DOMAIN-CONTAINING PROTEIN"/>
    <property type="match status" value="1"/>
</dbReference>
<dbReference type="InterPro" id="IPR036691">
    <property type="entry name" value="Endo/exonu/phosph_ase_sf"/>
</dbReference>
<accession>A0ABM4B960</accession>
<dbReference type="RefSeq" id="XP_065645407.1">
    <property type="nucleotide sequence ID" value="XM_065789335.1"/>
</dbReference>
<evidence type="ECO:0000313" key="2">
    <source>
        <dbReference type="RefSeq" id="XP_065645407.1"/>
    </source>
</evidence>
<name>A0ABM4B960_HYDVU</name>
<reference evidence="2" key="2">
    <citation type="submission" date="2025-08" db="UniProtKB">
        <authorList>
            <consortium name="RefSeq"/>
        </authorList>
    </citation>
    <scope>IDENTIFICATION</scope>
</reference>
<keyword evidence="1" id="KW-1185">Reference proteome</keyword>
<sequence length="300" mass="34671">METNLLSNFNAKNYTSNNNGNNNDINKLKAFLRNKNILFENNPELNISFLKDGDGEENISPYYYNSNISTLIGNIDVNALSILHLNIRSIQKNFDKFKEFLFSVKIKFQIICLTKTWCRNKEIENNSNFQLNNYKDIHQIRGSEKIGGGVCIFIHNSLDFKLRKEMCSITKDFELLTVEVLNDASKNVILHVIYRPPSGNIKAFSKHFKGLITKKDTYGKLIYCVGDLNLDFLDYENNKNVRNLTNIIFQNGFIPTINKPTRITKNSATLINQIIINNFKNIKVKTVILSLIYQTTFRFL</sequence>
<dbReference type="PANTHER" id="PTHR33776">
    <property type="entry name" value="ENDO/EXONUCLEASE/PHOSPHATASE DOMAIN-CONTAINING PROTEIN"/>
    <property type="match status" value="1"/>
</dbReference>
<dbReference type="SUPFAM" id="SSF56219">
    <property type="entry name" value="DNase I-like"/>
    <property type="match status" value="1"/>
</dbReference>
<gene>
    <name evidence="2" type="primary">LOC136075893</name>
</gene>
<reference evidence="1" key="1">
    <citation type="submission" date="2025-05" db="UniProtKB">
        <authorList>
            <consortium name="RefSeq"/>
        </authorList>
    </citation>
    <scope>NUCLEOTIDE SEQUENCE [LARGE SCALE GENOMIC DNA]</scope>
</reference>
<dbReference type="Gene3D" id="3.60.10.10">
    <property type="entry name" value="Endonuclease/exonuclease/phosphatase"/>
    <property type="match status" value="1"/>
</dbReference>